<accession>A0A4Z2BY87</accession>
<evidence type="ECO:0000313" key="4">
    <source>
        <dbReference type="Proteomes" id="UP000516260"/>
    </source>
</evidence>
<dbReference type="InterPro" id="IPR009909">
    <property type="entry name" value="Nmi/IFP35_dom"/>
</dbReference>
<feature type="coiled-coil region" evidence="1">
    <location>
        <begin position="28"/>
        <end position="76"/>
    </location>
</feature>
<dbReference type="PANTHER" id="PTHR15225:SF1">
    <property type="entry name" value="INTERFERON-INDUCED 35 KDA PROTEIN"/>
    <property type="match status" value="1"/>
</dbReference>
<dbReference type="PANTHER" id="PTHR15225">
    <property type="entry name" value="INTERFERON-INDUCED PROTEIN 35/NMI N-MYC/STAT INTERACTING PROTEIN"/>
    <property type="match status" value="1"/>
</dbReference>
<dbReference type="Pfam" id="PF07292">
    <property type="entry name" value="NID"/>
    <property type="match status" value="2"/>
</dbReference>
<dbReference type="Gene3D" id="3.30.70.330">
    <property type="match status" value="1"/>
</dbReference>
<reference evidence="3 4" key="1">
    <citation type="submission" date="2019-04" db="EMBL/GenBank/DDBJ databases">
        <title>The sequence and de novo assembly of Takifugu bimaculatus genome using PacBio and Hi-C technologies.</title>
        <authorList>
            <person name="Xu P."/>
            <person name="Liu B."/>
            <person name="Zhou Z."/>
        </authorList>
    </citation>
    <scope>NUCLEOTIDE SEQUENCE [LARGE SCALE GENOMIC DNA]</scope>
    <source>
        <strain evidence="3">TB-2018</strain>
        <tissue evidence="3">Muscle</tissue>
    </source>
</reference>
<dbReference type="AlphaFoldDB" id="A0A4Z2BY87"/>
<evidence type="ECO:0000313" key="3">
    <source>
        <dbReference type="EMBL" id="TNM97145.1"/>
    </source>
</evidence>
<dbReference type="Proteomes" id="UP000516260">
    <property type="component" value="Chromosome 16"/>
</dbReference>
<name>A0A4Z2BY87_9TELE</name>
<organism evidence="3 4">
    <name type="scientific">Takifugu bimaculatus</name>
    <dbReference type="NCBI Taxonomy" id="433685"/>
    <lineage>
        <taxon>Eukaryota</taxon>
        <taxon>Metazoa</taxon>
        <taxon>Chordata</taxon>
        <taxon>Craniata</taxon>
        <taxon>Vertebrata</taxon>
        <taxon>Euteleostomi</taxon>
        <taxon>Actinopterygii</taxon>
        <taxon>Neopterygii</taxon>
        <taxon>Teleostei</taxon>
        <taxon>Neoteleostei</taxon>
        <taxon>Acanthomorphata</taxon>
        <taxon>Eupercaria</taxon>
        <taxon>Tetraodontiformes</taxon>
        <taxon>Tetradontoidea</taxon>
        <taxon>Tetraodontidae</taxon>
        <taxon>Takifugu</taxon>
    </lineage>
</organism>
<dbReference type="InterPro" id="IPR012677">
    <property type="entry name" value="Nucleotide-bd_a/b_plait_sf"/>
</dbReference>
<dbReference type="GO" id="GO:0005634">
    <property type="term" value="C:nucleus"/>
    <property type="evidence" value="ECO:0007669"/>
    <property type="project" value="TreeGrafter"/>
</dbReference>
<sequence length="327" mass="36193">MGQQELVDLTVSQQQMMFAAFDSSRPGQENRAEKLHLEEARLKQLRQEEDELLKKIQSVKAALSEEESLMDRLNQQEDVLSRLPQRDIYLGLLTASSRDAPAWDIKSRVVYPMDGGTALITFDEDAVAKQILKMKKHIVLLECGHRITVEAQPVQLVVPKQVEMDSVICSRRILVSNLPQMEAESLVDKLGFHFSKKANGGGEVENCWLDKDSGTVVILFSEEGIVDALVHREFHNIGVHKATHTVRVGPFISGQMSRLEAKVQACSRTVLLTGIPDVLDQDTLQDILAVHFQKGSNGGGEILQCLYNPVGQCTSAIFSSQSSVSSA</sequence>
<keyword evidence="1" id="KW-0175">Coiled coil</keyword>
<feature type="domain" description="NID" evidence="2">
    <location>
        <begin position="216"/>
        <end position="302"/>
    </location>
</feature>
<evidence type="ECO:0000259" key="2">
    <source>
        <dbReference type="Pfam" id="PF07292"/>
    </source>
</evidence>
<dbReference type="EMBL" id="SWLE01000008">
    <property type="protein sequence ID" value="TNM97145.1"/>
    <property type="molecule type" value="Genomic_DNA"/>
</dbReference>
<evidence type="ECO:0000256" key="1">
    <source>
        <dbReference type="SAM" id="Coils"/>
    </source>
</evidence>
<protein>
    <recommendedName>
        <fullName evidence="2">NID domain-containing protein</fullName>
    </recommendedName>
</protein>
<comment type="caution">
    <text evidence="3">The sequence shown here is derived from an EMBL/GenBank/DDBJ whole genome shotgun (WGS) entry which is preliminary data.</text>
</comment>
<gene>
    <name evidence="3" type="ORF">fugu_015301</name>
</gene>
<proteinExistence type="predicted"/>
<feature type="domain" description="NID" evidence="2">
    <location>
        <begin position="118"/>
        <end position="206"/>
    </location>
</feature>
<keyword evidence="4" id="KW-1185">Reference proteome</keyword>